<reference evidence="3" key="1">
    <citation type="journal article" date="2017" name="Genome Biol. Evol.">
        <title>The complete genome sequence of the phytopathogenic fungus Sclerotinia sclerotiorum reveals insights into the genome architecture of broad host range pathogens.</title>
        <authorList>
            <person name="Derbyshire M."/>
            <person name="Denton-Giles M."/>
            <person name="Hegedus D."/>
            <person name="Seifbarghy S."/>
            <person name="Rollins J."/>
            <person name="van Kan J."/>
            <person name="Seidl M.F."/>
            <person name="Faino L."/>
            <person name="Mbengue M."/>
            <person name="Navaud O."/>
            <person name="Raffaele S."/>
            <person name="Hammond-Kosack K."/>
            <person name="Heard S."/>
            <person name="Oliver R."/>
        </authorList>
    </citation>
    <scope>NUCLEOTIDE SEQUENCE [LARGE SCALE GENOMIC DNA]</scope>
    <source>
        <strain evidence="3">ATCC 18683 / 1980 / Ss-1</strain>
    </source>
</reference>
<evidence type="ECO:0000313" key="3">
    <source>
        <dbReference type="Proteomes" id="UP000177798"/>
    </source>
</evidence>
<feature type="region of interest" description="Disordered" evidence="1">
    <location>
        <begin position="157"/>
        <end position="230"/>
    </location>
</feature>
<feature type="compositionally biased region" description="Polar residues" evidence="1">
    <location>
        <begin position="157"/>
        <end position="184"/>
    </location>
</feature>
<evidence type="ECO:0000313" key="2">
    <source>
        <dbReference type="EMBL" id="APA13185.1"/>
    </source>
</evidence>
<dbReference type="OrthoDB" id="10429266at2759"/>
<accession>A0A1D9QE08</accession>
<feature type="compositionally biased region" description="Low complexity" evidence="1">
    <location>
        <begin position="197"/>
        <end position="210"/>
    </location>
</feature>
<proteinExistence type="predicted"/>
<dbReference type="EMBL" id="CP017823">
    <property type="protein sequence ID" value="APA13185.1"/>
    <property type="molecule type" value="Genomic_DNA"/>
</dbReference>
<dbReference type="VEuPathDB" id="FungiDB:sscle_10g079550"/>
<dbReference type="AlphaFoldDB" id="A0A1D9QE08"/>
<evidence type="ECO:0000256" key="1">
    <source>
        <dbReference type="SAM" id="MobiDB-lite"/>
    </source>
</evidence>
<name>A0A1D9QE08_SCLS1</name>
<sequence length="230" mass="25125">MVNRVEAKSFPRRTFMDRWNEQSVSQPLPESVSHHIGMNMVNGNNNDNGRGRAGPGGYSPTEFGYNSMLSVPRQMAQSVGNYMAGAPAMRASATDMEMVDAQYGYGRNNAQATNRPYFSSGTRRGGHGSFINVPRHSGHPDPYYVSPYGMNTRGFGNMQNIPRQDGYSRQLQHHVSPQGTNPESHGSVGNIPRYSGPPQATIAPTAATSTSKRRGTEEAGTGRSQWNFHG</sequence>
<dbReference type="Proteomes" id="UP000177798">
    <property type="component" value="Chromosome 10"/>
</dbReference>
<protein>
    <submittedName>
        <fullName evidence="2">Uncharacterized protein</fullName>
    </submittedName>
</protein>
<organism evidence="2 3">
    <name type="scientific">Sclerotinia sclerotiorum (strain ATCC 18683 / 1980 / Ss-1)</name>
    <name type="common">White mold</name>
    <name type="synonym">Whetzelinia sclerotiorum</name>
    <dbReference type="NCBI Taxonomy" id="665079"/>
    <lineage>
        <taxon>Eukaryota</taxon>
        <taxon>Fungi</taxon>
        <taxon>Dikarya</taxon>
        <taxon>Ascomycota</taxon>
        <taxon>Pezizomycotina</taxon>
        <taxon>Leotiomycetes</taxon>
        <taxon>Helotiales</taxon>
        <taxon>Sclerotiniaceae</taxon>
        <taxon>Sclerotinia</taxon>
    </lineage>
</organism>
<gene>
    <name evidence="2" type="ORF">sscle_10g079550</name>
</gene>